<protein>
    <submittedName>
        <fullName evidence="2">MarR family transcriptional regulator</fullName>
    </submittedName>
</protein>
<reference evidence="2 3" key="1">
    <citation type="submission" date="2018-07" db="EMBL/GenBank/DDBJ databases">
        <title>a novel species of Sphingomonas isolated from the rhizosphere soil of Araceae plant.</title>
        <authorList>
            <person name="Zhiyong W."/>
            <person name="Qinglan Z."/>
            <person name="Zhiwei F."/>
            <person name="Ding X."/>
            <person name="Gejiao W."/>
            <person name="Shixue Z."/>
        </authorList>
    </citation>
    <scope>NUCLEOTIDE SEQUENCE [LARGE SCALE GENOMIC DNA]</scope>
    <source>
        <strain evidence="2 3">WZY 27</strain>
    </source>
</reference>
<gene>
    <name evidence="2" type="ORF">DVW87_05300</name>
</gene>
<dbReference type="SMART" id="SM00347">
    <property type="entry name" value="HTH_MARR"/>
    <property type="match status" value="1"/>
</dbReference>
<dbReference type="InterPro" id="IPR039422">
    <property type="entry name" value="MarR/SlyA-like"/>
</dbReference>
<dbReference type="Pfam" id="PF12802">
    <property type="entry name" value="MarR_2"/>
    <property type="match status" value="1"/>
</dbReference>
<dbReference type="OrthoDB" id="6195716at2"/>
<dbReference type="PRINTS" id="PR00598">
    <property type="entry name" value="HTHMARR"/>
</dbReference>
<dbReference type="SUPFAM" id="SSF46785">
    <property type="entry name" value="Winged helix' DNA-binding domain"/>
    <property type="match status" value="1"/>
</dbReference>
<evidence type="ECO:0000313" key="3">
    <source>
        <dbReference type="Proteomes" id="UP000253918"/>
    </source>
</evidence>
<dbReference type="PANTHER" id="PTHR33164:SF43">
    <property type="entry name" value="HTH-TYPE TRANSCRIPTIONAL REPRESSOR YETL"/>
    <property type="match status" value="1"/>
</dbReference>
<dbReference type="InterPro" id="IPR036388">
    <property type="entry name" value="WH-like_DNA-bd_sf"/>
</dbReference>
<keyword evidence="3" id="KW-1185">Reference proteome</keyword>
<dbReference type="AlphaFoldDB" id="A0A369VXH1"/>
<evidence type="ECO:0000259" key="1">
    <source>
        <dbReference type="PROSITE" id="PS50995"/>
    </source>
</evidence>
<dbReference type="InterPro" id="IPR036390">
    <property type="entry name" value="WH_DNA-bd_sf"/>
</dbReference>
<dbReference type="GO" id="GO:0003700">
    <property type="term" value="F:DNA-binding transcription factor activity"/>
    <property type="evidence" value="ECO:0007669"/>
    <property type="project" value="InterPro"/>
</dbReference>
<dbReference type="EMBL" id="QQNB01000001">
    <property type="protein sequence ID" value="RDE07074.1"/>
    <property type="molecule type" value="Genomic_DNA"/>
</dbReference>
<accession>A0A369VXH1</accession>
<proteinExistence type="predicted"/>
<feature type="domain" description="HTH marR-type" evidence="1">
    <location>
        <begin position="55"/>
        <end position="184"/>
    </location>
</feature>
<dbReference type="Gene3D" id="1.10.10.10">
    <property type="entry name" value="Winged helix-like DNA-binding domain superfamily/Winged helix DNA-binding domain"/>
    <property type="match status" value="1"/>
</dbReference>
<dbReference type="GO" id="GO:0006950">
    <property type="term" value="P:response to stress"/>
    <property type="evidence" value="ECO:0007669"/>
    <property type="project" value="TreeGrafter"/>
</dbReference>
<evidence type="ECO:0000313" key="2">
    <source>
        <dbReference type="EMBL" id="RDE07074.1"/>
    </source>
</evidence>
<dbReference type="InterPro" id="IPR000835">
    <property type="entry name" value="HTH_MarR-typ"/>
</dbReference>
<dbReference type="Proteomes" id="UP000253918">
    <property type="component" value="Unassembled WGS sequence"/>
</dbReference>
<sequence length="200" mass="22354">MCREFFPNVGGLHADAVNGGRGCEQQNDIDCRGNHCQGSVVVYYCDSNFEPDCSIGYLAKRIHQLGLGALEPIFAEEGVTGPQWSALVAIHFGRGRTSAALAREMSHDKGAMTRLIDTIEQKGWIERTRDTNDRRIINLALTPEGQAVAMRTRDRVIAAWNAWLADWDHDEIERTVATLQKLRDQMLNVVDQTQSVDRGD</sequence>
<comment type="caution">
    <text evidence="2">The sequence shown here is derived from an EMBL/GenBank/DDBJ whole genome shotgun (WGS) entry which is preliminary data.</text>
</comment>
<dbReference type="PANTHER" id="PTHR33164">
    <property type="entry name" value="TRANSCRIPTIONAL REGULATOR, MARR FAMILY"/>
    <property type="match status" value="1"/>
</dbReference>
<name>A0A369VXH1_9SPHN</name>
<dbReference type="PROSITE" id="PS50995">
    <property type="entry name" value="HTH_MARR_2"/>
    <property type="match status" value="1"/>
</dbReference>
<organism evidence="2 3">
    <name type="scientific">Sphingomonas aracearum</name>
    <dbReference type="NCBI Taxonomy" id="2283317"/>
    <lineage>
        <taxon>Bacteria</taxon>
        <taxon>Pseudomonadati</taxon>
        <taxon>Pseudomonadota</taxon>
        <taxon>Alphaproteobacteria</taxon>
        <taxon>Sphingomonadales</taxon>
        <taxon>Sphingomonadaceae</taxon>
        <taxon>Sphingomonas</taxon>
    </lineage>
</organism>